<organism evidence="2 3">
    <name type="scientific">Portunus trituberculatus</name>
    <name type="common">Swimming crab</name>
    <name type="synonym">Neptunus trituberculatus</name>
    <dbReference type="NCBI Taxonomy" id="210409"/>
    <lineage>
        <taxon>Eukaryota</taxon>
        <taxon>Metazoa</taxon>
        <taxon>Ecdysozoa</taxon>
        <taxon>Arthropoda</taxon>
        <taxon>Crustacea</taxon>
        <taxon>Multicrustacea</taxon>
        <taxon>Malacostraca</taxon>
        <taxon>Eumalacostraca</taxon>
        <taxon>Eucarida</taxon>
        <taxon>Decapoda</taxon>
        <taxon>Pleocyemata</taxon>
        <taxon>Brachyura</taxon>
        <taxon>Eubrachyura</taxon>
        <taxon>Portunoidea</taxon>
        <taxon>Portunidae</taxon>
        <taxon>Portuninae</taxon>
        <taxon>Portunus</taxon>
    </lineage>
</organism>
<dbReference type="EMBL" id="VSRR010011943">
    <property type="protein sequence ID" value="MPC53863.1"/>
    <property type="molecule type" value="Genomic_DNA"/>
</dbReference>
<evidence type="ECO:0000313" key="2">
    <source>
        <dbReference type="EMBL" id="MPC53863.1"/>
    </source>
</evidence>
<accession>A0A5B7G9E0</accession>
<evidence type="ECO:0000313" key="3">
    <source>
        <dbReference type="Proteomes" id="UP000324222"/>
    </source>
</evidence>
<gene>
    <name evidence="2" type="ORF">E2C01_047766</name>
</gene>
<dbReference type="AlphaFoldDB" id="A0A5B7G9E0"/>
<name>A0A5B7G9E0_PORTR</name>
<feature type="region of interest" description="Disordered" evidence="1">
    <location>
        <begin position="1"/>
        <end position="47"/>
    </location>
</feature>
<protein>
    <submittedName>
        <fullName evidence="2">Uncharacterized protein</fullName>
    </submittedName>
</protein>
<dbReference type="Proteomes" id="UP000324222">
    <property type="component" value="Unassembled WGS sequence"/>
</dbReference>
<feature type="compositionally biased region" description="Polar residues" evidence="1">
    <location>
        <begin position="1"/>
        <end position="16"/>
    </location>
</feature>
<reference evidence="2 3" key="1">
    <citation type="submission" date="2019-05" db="EMBL/GenBank/DDBJ databases">
        <title>Another draft genome of Portunus trituberculatus and its Hox gene families provides insights of decapod evolution.</title>
        <authorList>
            <person name="Jeong J.-H."/>
            <person name="Song I."/>
            <person name="Kim S."/>
            <person name="Choi T."/>
            <person name="Kim D."/>
            <person name="Ryu S."/>
            <person name="Kim W."/>
        </authorList>
    </citation>
    <scope>NUCLEOTIDE SEQUENCE [LARGE SCALE GENOMIC DNA]</scope>
    <source>
        <tissue evidence="2">Muscle</tissue>
    </source>
</reference>
<sequence length="186" mass="20877">MLSAILSSEQQISNKSPPHLQEGTVGGNETAPCHAGEGVSGETRVRSCNSLNPNRVQVISLHEAEARLKKEREAQKEQVRVTLPVPQRHHRYLISHVDKAMKSLLRDHSNVYVTVSQCRPSTRSRRHMSLWKATGNRWRLCRKQLPRIAGNRGPAQGEARHVQEWAGDARRAARSPTSVDCAQWGK</sequence>
<evidence type="ECO:0000256" key="1">
    <source>
        <dbReference type="SAM" id="MobiDB-lite"/>
    </source>
</evidence>
<proteinExistence type="predicted"/>
<keyword evidence="3" id="KW-1185">Reference proteome</keyword>
<comment type="caution">
    <text evidence="2">The sequence shown here is derived from an EMBL/GenBank/DDBJ whole genome shotgun (WGS) entry which is preliminary data.</text>
</comment>